<feature type="compositionally biased region" description="Polar residues" evidence="1">
    <location>
        <begin position="88"/>
        <end position="98"/>
    </location>
</feature>
<feature type="compositionally biased region" description="Basic and acidic residues" evidence="1">
    <location>
        <begin position="128"/>
        <end position="150"/>
    </location>
</feature>
<dbReference type="AlphaFoldDB" id="A0A2Z7B4F0"/>
<feature type="compositionally biased region" description="Basic residues" evidence="1">
    <location>
        <begin position="1"/>
        <end position="12"/>
    </location>
</feature>
<feature type="compositionally biased region" description="Acidic residues" evidence="1">
    <location>
        <begin position="203"/>
        <end position="219"/>
    </location>
</feature>
<evidence type="ECO:0000313" key="3">
    <source>
        <dbReference type="Proteomes" id="UP000250235"/>
    </source>
</evidence>
<sequence length="332" mass="35770">MVVENKKKKQEKMKKVVEQPSVEAGSQAAPKKTKYGTRSDEDSCLLTWLKKGGVKRKQVIESSDSEATVTVPPVLITKKAPDKRAKKMSTTVDNQPDSQLDKIPEIPAGGEKGSTAGEQEATAATPPELEKQAGDGSNTHEQDEHKECRNEASNVDEQELDGVDSTIAQGKHDESPAGGSEGNVDTTLEYEERVDGAASNAGDQEESMECENQTEEEGQDGNNSFIVQGEHEGSIPEMEKGAGHQDETTVEGHMEIGGGCNIPKFGLLDGLEIKIDVLESTRKFVGSQENLAALENGLVCHFADSQQHSVDEVASLKSQVAGMVECLRELHQ</sequence>
<feature type="region of interest" description="Disordered" evidence="1">
    <location>
        <begin position="1"/>
        <end position="41"/>
    </location>
</feature>
<proteinExistence type="predicted"/>
<evidence type="ECO:0000256" key="1">
    <source>
        <dbReference type="SAM" id="MobiDB-lite"/>
    </source>
</evidence>
<gene>
    <name evidence="2" type="ORF">F511_35674</name>
</gene>
<protein>
    <submittedName>
        <fullName evidence="2">Midasin</fullName>
    </submittedName>
</protein>
<accession>A0A2Z7B4F0</accession>
<keyword evidence="3" id="KW-1185">Reference proteome</keyword>
<name>A0A2Z7B4F0_9LAMI</name>
<feature type="region of interest" description="Disordered" evidence="1">
    <location>
        <begin position="74"/>
        <end position="227"/>
    </location>
</feature>
<dbReference type="Proteomes" id="UP000250235">
    <property type="component" value="Unassembled WGS sequence"/>
</dbReference>
<reference evidence="2 3" key="1">
    <citation type="journal article" date="2015" name="Proc. Natl. Acad. Sci. U.S.A.">
        <title>The resurrection genome of Boea hygrometrica: A blueprint for survival of dehydration.</title>
        <authorList>
            <person name="Xiao L."/>
            <person name="Yang G."/>
            <person name="Zhang L."/>
            <person name="Yang X."/>
            <person name="Zhao S."/>
            <person name="Ji Z."/>
            <person name="Zhou Q."/>
            <person name="Hu M."/>
            <person name="Wang Y."/>
            <person name="Chen M."/>
            <person name="Xu Y."/>
            <person name="Jin H."/>
            <person name="Xiao X."/>
            <person name="Hu G."/>
            <person name="Bao F."/>
            <person name="Hu Y."/>
            <person name="Wan P."/>
            <person name="Li L."/>
            <person name="Deng X."/>
            <person name="Kuang T."/>
            <person name="Xiang C."/>
            <person name="Zhu J.K."/>
            <person name="Oliver M.J."/>
            <person name="He Y."/>
        </authorList>
    </citation>
    <scope>NUCLEOTIDE SEQUENCE [LARGE SCALE GENOMIC DNA]</scope>
    <source>
        <strain evidence="3">cv. XS01</strain>
    </source>
</reference>
<dbReference type="EMBL" id="KV011234">
    <property type="protein sequence ID" value="KZV26457.1"/>
    <property type="molecule type" value="Genomic_DNA"/>
</dbReference>
<evidence type="ECO:0000313" key="2">
    <source>
        <dbReference type="EMBL" id="KZV26457.1"/>
    </source>
</evidence>
<organism evidence="2 3">
    <name type="scientific">Dorcoceras hygrometricum</name>
    <dbReference type="NCBI Taxonomy" id="472368"/>
    <lineage>
        <taxon>Eukaryota</taxon>
        <taxon>Viridiplantae</taxon>
        <taxon>Streptophyta</taxon>
        <taxon>Embryophyta</taxon>
        <taxon>Tracheophyta</taxon>
        <taxon>Spermatophyta</taxon>
        <taxon>Magnoliopsida</taxon>
        <taxon>eudicotyledons</taxon>
        <taxon>Gunneridae</taxon>
        <taxon>Pentapetalae</taxon>
        <taxon>asterids</taxon>
        <taxon>lamiids</taxon>
        <taxon>Lamiales</taxon>
        <taxon>Gesneriaceae</taxon>
        <taxon>Didymocarpoideae</taxon>
        <taxon>Trichosporeae</taxon>
        <taxon>Loxocarpinae</taxon>
        <taxon>Dorcoceras</taxon>
    </lineage>
</organism>